<evidence type="ECO:0000256" key="8">
    <source>
        <dbReference type="ARBA" id="ARBA00039381"/>
    </source>
</evidence>
<dbReference type="AlphaFoldDB" id="A0A7Y0U1A7"/>
<dbReference type="EMBL" id="JABCUR010000004">
    <property type="protein sequence ID" value="NMW65064.1"/>
    <property type="molecule type" value="Genomic_DNA"/>
</dbReference>
<feature type="transmembrane region" description="Helical" evidence="9">
    <location>
        <begin position="61"/>
        <end position="80"/>
    </location>
</feature>
<keyword evidence="6 9" id="KW-1133">Transmembrane helix</keyword>
<evidence type="ECO:0000256" key="7">
    <source>
        <dbReference type="ARBA" id="ARBA00023136"/>
    </source>
</evidence>
<name>A0A7Y0U1A7_9ACTO</name>
<evidence type="ECO:0000256" key="4">
    <source>
        <dbReference type="ARBA" id="ARBA00022519"/>
    </source>
</evidence>
<reference evidence="10 11" key="1">
    <citation type="submission" date="2020-04" db="EMBL/GenBank/DDBJ databases">
        <title>Antimicrobial susceptibility and clonality of vaginal-derived multi-drug resistant Mobiluncus isolates in China.</title>
        <authorList>
            <person name="Zhang X."/>
        </authorList>
    </citation>
    <scope>NUCLEOTIDE SEQUENCE [LARGE SCALE GENOMIC DNA]</scope>
    <source>
        <strain evidence="10 11">13</strain>
    </source>
</reference>
<dbReference type="CDD" id="cd06579">
    <property type="entry name" value="TM_PBP1_transp_AraH_like"/>
    <property type="match status" value="1"/>
</dbReference>
<evidence type="ECO:0000313" key="11">
    <source>
        <dbReference type="Proteomes" id="UP000578252"/>
    </source>
</evidence>
<feature type="transmembrane region" description="Helical" evidence="9">
    <location>
        <begin position="184"/>
        <end position="203"/>
    </location>
</feature>
<comment type="caution">
    <text evidence="10">The sequence shown here is derived from an EMBL/GenBank/DDBJ whole genome shotgun (WGS) entry which is preliminary data.</text>
</comment>
<comment type="subcellular location">
    <subcellularLocation>
        <location evidence="1">Cell membrane</location>
        <topology evidence="1">Multi-pass membrane protein</topology>
    </subcellularLocation>
</comment>
<evidence type="ECO:0000256" key="5">
    <source>
        <dbReference type="ARBA" id="ARBA00022692"/>
    </source>
</evidence>
<gene>
    <name evidence="10" type="ORF">HHJ78_05860</name>
</gene>
<evidence type="ECO:0000256" key="6">
    <source>
        <dbReference type="ARBA" id="ARBA00022989"/>
    </source>
</evidence>
<dbReference type="InterPro" id="IPR001851">
    <property type="entry name" value="ABC_transp_permease"/>
</dbReference>
<keyword evidence="4" id="KW-0997">Cell inner membrane</keyword>
<evidence type="ECO:0000256" key="9">
    <source>
        <dbReference type="SAM" id="Phobius"/>
    </source>
</evidence>
<evidence type="ECO:0000256" key="2">
    <source>
        <dbReference type="ARBA" id="ARBA00022448"/>
    </source>
</evidence>
<feature type="transmembrane region" description="Helical" evidence="9">
    <location>
        <begin position="234"/>
        <end position="256"/>
    </location>
</feature>
<sequence>MTTSFTLRGLFQKAGHKLLTERSSALVVLMAIMILIFWILGEQGILLARYDIDYLASSLEALVPIALLALAEMFVIISGYSGIDLSVGAIVSLGGIFFGYFVQILGMPVVLAALLTIFLGALMGLVNGIMVGYARFPPLIATLSTSYIYASLAMVISGQAPISGSKVAATNELTSAIILYNVAVPKQVITFLIPAALISWIVLRWSNWGHRLVAVGTNEEAARYSALSVGRVRCTAYVVSGTLCGLAAVVNVAQFASARPDAGMVGSGMALPAITVAVLGGVVIRGGYGKVGSVFLAALLVTWLNAGLLVSFMGSVGPRMQLLALGVILIGAVLVNTFTTRTTSGV</sequence>
<protein>
    <recommendedName>
        <fullName evidence="8">Autoinducer 2 import system permease protein LsrD</fullName>
    </recommendedName>
</protein>
<evidence type="ECO:0000256" key="1">
    <source>
        <dbReference type="ARBA" id="ARBA00004651"/>
    </source>
</evidence>
<dbReference type="Pfam" id="PF02653">
    <property type="entry name" value="BPD_transp_2"/>
    <property type="match status" value="1"/>
</dbReference>
<feature type="transmembrane region" description="Helical" evidence="9">
    <location>
        <begin position="320"/>
        <end position="339"/>
    </location>
</feature>
<feature type="transmembrane region" description="Helical" evidence="9">
    <location>
        <begin position="262"/>
        <end position="284"/>
    </location>
</feature>
<keyword evidence="5 9" id="KW-0812">Transmembrane</keyword>
<dbReference type="GO" id="GO:0022857">
    <property type="term" value="F:transmembrane transporter activity"/>
    <property type="evidence" value="ECO:0007669"/>
    <property type="project" value="InterPro"/>
</dbReference>
<proteinExistence type="predicted"/>
<feature type="transmembrane region" description="Helical" evidence="9">
    <location>
        <begin position="23"/>
        <end position="41"/>
    </location>
</feature>
<dbReference type="GO" id="GO:0005886">
    <property type="term" value="C:plasma membrane"/>
    <property type="evidence" value="ECO:0007669"/>
    <property type="project" value="UniProtKB-SubCell"/>
</dbReference>
<dbReference type="PANTHER" id="PTHR32196">
    <property type="entry name" value="ABC TRANSPORTER PERMEASE PROTEIN YPHD-RELATED-RELATED"/>
    <property type="match status" value="1"/>
</dbReference>
<accession>A0A7Y0U1A7</accession>
<organism evidence="10 11">
    <name type="scientific">Mobiluncus mulieris</name>
    <dbReference type="NCBI Taxonomy" id="2052"/>
    <lineage>
        <taxon>Bacteria</taxon>
        <taxon>Bacillati</taxon>
        <taxon>Actinomycetota</taxon>
        <taxon>Actinomycetes</taxon>
        <taxon>Actinomycetales</taxon>
        <taxon>Actinomycetaceae</taxon>
        <taxon>Mobiluncus</taxon>
    </lineage>
</organism>
<feature type="transmembrane region" description="Helical" evidence="9">
    <location>
        <begin position="146"/>
        <end position="164"/>
    </location>
</feature>
<keyword evidence="7 9" id="KW-0472">Membrane</keyword>
<feature type="transmembrane region" description="Helical" evidence="9">
    <location>
        <begin position="111"/>
        <end position="134"/>
    </location>
</feature>
<keyword evidence="3" id="KW-1003">Cell membrane</keyword>
<dbReference type="RefSeq" id="WP_169771909.1">
    <property type="nucleotide sequence ID" value="NZ_JABCUR010000004.1"/>
</dbReference>
<evidence type="ECO:0000313" key="10">
    <source>
        <dbReference type="EMBL" id="NMW65064.1"/>
    </source>
</evidence>
<evidence type="ECO:0000256" key="3">
    <source>
        <dbReference type="ARBA" id="ARBA00022475"/>
    </source>
</evidence>
<feature type="transmembrane region" description="Helical" evidence="9">
    <location>
        <begin position="291"/>
        <end position="314"/>
    </location>
</feature>
<feature type="transmembrane region" description="Helical" evidence="9">
    <location>
        <begin position="87"/>
        <end position="105"/>
    </location>
</feature>
<keyword evidence="2" id="KW-0813">Transport</keyword>
<dbReference type="PANTHER" id="PTHR32196:SF71">
    <property type="entry name" value="AUTOINDUCER 2 IMPORT SYSTEM PERMEASE PROTEIN LSRD"/>
    <property type="match status" value="1"/>
</dbReference>
<dbReference type="Proteomes" id="UP000578252">
    <property type="component" value="Unassembled WGS sequence"/>
</dbReference>